<reference evidence="3 4" key="1">
    <citation type="submission" date="2020-08" db="EMBL/GenBank/DDBJ databases">
        <title>Genome sequence of Rhodobacteraceae bacterium Lw-13e.</title>
        <authorList>
            <person name="Poehlein A."/>
            <person name="Wolter L."/>
            <person name="Daniel R."/>
            <person name="Brinkhoff T."/>
        </authorList>
    </citation>
    <scope>NUCLEOTIDE SEQUENCE [LARGE SCALE GENOMIC DNA]</scope>
    <source>
        <strain evidence="3 4">Lw-13e</strain>
    </source>
</reference>
<protein>
    <recommendedName>
        <fullName evidence="5">PepSY domain-containing protein</fullName>
    </recommendedName>
</protein>
<feature type="chain" id="PRO_5044234265" description="PepSY domain-containing protein" evidence="2">
    <location>
        <begin position="23"/>
        <end position="115"/>
    </location>
</feature>
<keyword evidence="2" id="KW-0732">Signal</keyword>
<sequence length="115" mass="12209">MRKTLITASLMAFLLLQSPAHAQVSGGNDVADDVIEQIEADGYTIIDVARSWFGRIVITANSIKDLREVVLNRTSGEVLRDQRFPVENVPGAQPAPSGDDHGRQGGPDGPGGNGD</sequence>
<name>A0A418SLK0_9RHOB</name>
<dbReference type="OrthoDB" id="7869758at2"/>
<feature type="compositionally biased region" description="Gly residues" evidence="1">
    <location>
        <begin position="104"/>
        <end position="115"/>
    </location>
</feature>
<accession>A0A418SLK0</accession>
<gene>
    <name evidence="3" type="ORF">PSAL_018190</name>
</gene>
<evidence type="ECO:0008006" key="5">
    <source>
        <dbReference type="Google" id="ProtNLM"/>
    </source>
</evidence>
<evidence type="ECO:0000313" key="3">
    <source>
        <dbReference type="EMBL" id="QPM90580.1"/>
    </source>
</evidence>
<feature type="region of interest" description="Disordered" evidence="1">
    <location>
        <begin position="81"/>
        <end position="115"/>
    </location>
</feature>
<evidence type="ECO:0000313" key="4">
    <source>
        <dbReference type="Proteomes" id="UP000283786"/>
    </source>
</evidence>
<evidence type="ECO:0000256" key="1">
    <source>
        <dbReference type="SAM" id="MobiDB-lite"/>
    </source>
</evidence>
<dbReference type="RefSeq" id="WP_119837575.1">
    <property type="nucleotide sequence ID" value="NZ_CP060436.1"/>
</dbReference>
<organism evidence="3 4">
    <name type="scientific">Pseudooceanicola algae</name>
    <dbReference type="NCBI Taxonomy" id="1537215"/>
    <lineage>
        <taxon>Bacteria</taxon>
        <taxon>Pseudomonadati</taxon>
        <taxon>Pseudomonadota</taxon>
        <taxon>Alphaproteobacteria</taxon>
        <taxon>Rhodobacterales</taxon>
        <taxon>Paracoccaceae</taxon>
        <taxon>Pseudooceanicola</taxon>
    </lineage>
</organism>
<proteinExistence type="predicted"/>
<dbReference type="KEGG" id="palw:PSAL_018190"/>
<dbReference type="EMBL" id="CP060436">
    <property type="protein sequence ID" value="QPM90580.1"/>
    <property type="molecule type" value="Genomic_DNA"/>
</dbReference>
<feature type="signal peptide" evidence="2">
    <location>
        <begin position="1"/>
        <end position="22"/>
    </location>
</feature>
<evidence type="ECO:0000256" key="2">
    <source>
        <dbReference type="SAM" id="SignalP"/>
    </source>
</evidence>
<dbReference type="Proteomes" id="UP000283786">
    <property type="component" value="Chromosome"/>
</dbReference>
<keyword evidence="4" id="KW-1185">Reference proteome</keyword>
<dbReference type="AlphaFoldDB" id="A0A418SLK0"/>